<keyword evidence="5" id="KW-1185">Reference proteome</keyword>
<proteinExistence type="predicted"/>
<dbReference type="eggNOG" id="KOG0266">
    <property type="taxonomic scope" value="Eukaryota"/>
</dbReference>
<evidence type="ECO:0000259" key="3">
    <source>
        <dbReference type="Pfam" id="PF24883"/>
    </source>
</evidence>
<dbReference type="GeneID" id="4390120"/>
<evidence type="ECO:0000313" key="5">
    <source>
        <dbReference type="Proteomes" id="UP000001056"/>
    </source>
</evidence>
<dbReference type="InterPro" id="IPR015943">
    <property type="entry name" value="WD40/YVTN_repeat-like_dom_sf"/>
</dbReference>
<dbReference type="InterPro" id="IPR001680">
    <property type="entry name" value="WD40_rpt"/>
</dbReference>
<evidence type="ECO:0000313" key="4">
    <source>
        <dbReference type="EMBL" id="EAQ89764.1"/>
    </source>
</evidence>
<dbReference type="PANTHER" id="PTHR19879">
    <property type="entry name" value="TRANSCRIPTION INITIATION FACTOR TFIID"/>
    <property type="match status" value="1"/>
</dbReference>
<dbReference type="Gene3D" id="2.130.10.10">
    <property type="entry name" value="YVTN repeat-like/Quinoprotein amine dehydrogenase"/>
    <property type="match status" value="3"/>
</dbReference>
<keyword evidence="1" id="KW-0677">Repeat</keyword>
<organism evidence="4 5">
    <name type="scientific">Chaetomium globosum (strain ATCC 6205 / CBS 148.51 / DSM 1962 / NBRC 6347 / NRRL 1970)</name>
    <name type="common">Soil fungus</name>
    <dbReference type="NCBI Taxonomy" id="306901"/>
    <lineage>
        <taxon>Eukaryota</taxon>
        <taxon>Fungi</taxon>
        <taxon>Dikarya</taxon>
        <taxon>Ascomycota</taxon>
        <taxon>Pezizomycotina</taxon>
        <taxon>Sordariomycetes</taxon>
        <taxon>Sordariomycetidae</taxon>
        <taxon>Sordariales</taxon>
        <taxon>Chaetomiaceae</taxon>
        <taxon>Chaetomium</taxon>
    </lineage>
</organism>
<feature type="domain" description="Nephrocystin 3-like N-terminal" evidence="3">
    <location>
        <begin position="2"/>
        <end position="134"/>
    </location>
</feature>
<evidence type="ECO:0000256" key="2">
    <source>
        <dbReference type="PROSITE-ProRule" id="PRU00221"/>
    </source>
</evidence>
<feature type="repeat" description="WD" evidence="2">
    <location>
        <begin position="687"/>
        <end position="728"/>
    </location>
</feature>
<protein>
    <recommendedName>
        <fullName evidence="3">Nephrocystin 3-like N-terminal domain-containing protein</fullName>
    </recommendedName>
</protein>
<dbReference type="Pfam" id="PF24883">
    <property type="entry name" value="NPHP3_N"/>
    <property type="match status" value="1"/>
</dbReference>
<dbReference type="SMART" id="SM00320">
    <property type="entry name" value="WD40"/>
    <property type="match status" value="6"/>
</dbReference>
<keyword evidence="2" id="KW-0853">WD repeat</keyword>
<dbReference type="InterPro" id="IPR056884">
    <property type="entry name" value="NPHP3-like_N"/>
</dbReference>
<dbReference type="STRING" id="306901.Q2H4N2"/>
<dbReference type="OrthoDB" id="538223at2759"/>
<dbReference type="HOGENOM" id="CLU_000288_6_16_1"/>
<dbReference type="SUPFAM" id="SSF50978">
    <property type="entry name" value="WD40 repeat-like"/>
    <property type="match status" value="2"/>
</dbReference>
<gene>
    <name evidence="4" type="ORF">CHGG_06383</name>
</gene>
<dbReference type="AlphaFoldDB" id="Q2H4N2"/>
<dbReference type="InParanoid" id="Q2H4N2"/>
<sequence>MLLCGIVDELRRSMRQEDRLSFFFCEAGSKNAEGAAAVLRSIIYLLVSQQKSLVSKVLQEYKKVDPKLFEGPGAWYALRGIFLSFFPELRQEDTEGVTYFIIDALDECGEDLERLVSFISEASRLPGVKWLVASNRRADVAKHLKVGETRLHLDLGDCTAELTQAINNYIDWCASKLAHGLEGNGLREQIRRSLREKAGTTFREVTLALAELQAVPIFELPESLCRQASDRIQHLNPETRHLCCSVLATVAIAHRPLKPQRTPRSGWTFLQRYRRGYYTQSAREFLSNDRLLFPNGFENEHSRVFMRSLTLMEASLHRDMYSLYDFGLLAVDIEVPEPNPLDAVGYACEYWIEHLVASNYDGPDINDGGALSAFLETNAWAQTLDLSDAEPEVVGPVNFSPDGAWLAAALKGNYNGKTVQKVRVWDMATGNSVWTLENASSWVAFPPNHSLLGTITSPGEVRFWDLAKGVWKDRIIYGLNTAGAAFSPDGVWLAAADGNRICVQDWAEGRCTSWFRHESTSCPFSLAYSANGARLASAHTKEVRVWNLQSRSLLQCINMADTNLIAFSMDTASDKLILTSNESLAIWILETGELINEGAFPSEVGAVTISANGIRVALVQDGLIMTGDKAQLRMQRIRDDNQHVRSLVLSPNFNQIASIGAFGLRLYWASTVSNDFCNVVPSRPREIQGPYSGILDVALSPDGTRLVSISSRQDAAIWDAETGSRLQTIPDSGLAASFSPNGADVALLTTTGKLKVWSLAHQRYTRVFEQPASGESASGSVAFAPDGRITTSFEHMIRAWKMFHRLQMETMADDAAAKALVFSSNGRQLAALYADKIKIWDPARGCCLQTLDTGRYCANLAAFGAARSWLLTDVGLVLLDKTPTENGNGQRELPQLRYQGYGVDVESGWVTWGSEKVLWLPPAYRPDSAAVILPTPEALTPSALVLGCRSGRVAVLRFPTGLLPGLSS</sequence>
<evidence type="ECO:0000256" key="1">
    <source>
        <dbReference type="ARBA" id="ARBA00022737"/>
    </source>
</evidence>
<dbReference type="PROSITE" id="PS50082">
    <property type="entry name" value="WD_REPEATS_2"/>
    <property type="match status" value="1"/>
</dbReference>
<dbReference type="EMBL" id="CH408031">
    <property type="protein sequence ID" value="EAQ89764.1"/>
    <property type="molecule type" value="Genomic_DNA"/>
</dbReference>
<accession>Q2H4N2</accession>
<dbReference type="Proteomes" id="UP000001056">
    <property type="component" value="Unassembled WGS sequence"/>
</dbReference>
<dbReference type="InterPro" id="IPR036322">
    <property type="entry name" value="WD40_repeat_dom_sf"/>
</dbReference>
<dbReference type="OMA" id="ACEYWIE"/>
<dbReference type="VEuPathDB" id="FungiDB:CHGG_06383"/>
<name>Q2H4N2_CHAGB</name>
<reference evidence="5" key="1">
    <citation type="journal article" date="2015" name="Genome Announc.">
        <title>Draft genome sequence of the cellulolytic fungus Chaetomium globosum.</title>
        <authorList>
            <person name="Cuomo C.A."/>
            <person name="Untereiner W.A."/>
            <person name="Ma L.-J."/>
            <person name="Grabherr M."/>
            <person name="Birren B.W."/>
        </authorList>
    </citation>
    <scope>NUCLEOTIDE SEQUENCE [LARGE SCALE GENOMIC DNA]</scope>
    <source>
        <strain evidence="5">ATCC 6205 / CBS 148.51 / DSM 1962 / NBRC 6347 / NRRL 1970</strain>
    </source>
</reference>
<dbReference type="PANTHER" id="PTHR19879:SF9">
    <property type="entry name" value="TRANSCRIPTION INITIATION FACTOR TFIID SUBUNIT 5"/>
    <property type="match status" value="1"/>
</dbReference>
<dbReference type="RefSeq" id="XP_001222478.1">
    <property type="nucleotide sequence ID" value="XM_001222477.1"/>
</dbReference>